<gene>
    <name evidence="1" type="ORF">SAMN06265355_10692</name>
</gene>
<dbReference type="AlphaFoldDB" id="A0A238YQ33"/>
<evidence type="ECO:0000313" key="2">
    <source>
        <dbReference type="Proteomes" id="UP000198420"/>
    </source>
</evidence>
<accession>A0A238YQ33</accession>
<organism evidence="1 2">
    <name type="scientific">Actinomadura mexicana</name>
    <dbReference type="NCBI Taxonomy" id="134959"/>
    <lineage>
        <taxon>Bacteria</taxon>
        <taxon>Bacillati</taxon>
        <taxon>Actinomycetota</taxon>
        <taxon>Actinomycetes</taxon>
        <taxon>Streptosporangiales</taxon>
        <taxon>Thermomonosporaceae</taxon>
        <taxon>Actinomadura</taxon>
    </lineage>
</organism>
<keyword evidence="2" id="KW-1185">Reference proteome</keyword>
<dbReference type="InterPro" id="IPR019587">
    <property type="entry name" value="Polyketide_cyclase/dehydratase"/>
</dbReference>
<dbReference type="Gene3D" id="3.30.530.20">
    <property type="match status" value="1"/>
</dbReference>
<proteinExistence type="predicted"/>
<dbReference type="EMBL" id="FZNP01000006">
    <property type="protein sequence ID" value="SNR72549.1"/>
    <property type="molecule type" value="Genomic_DNA"/>
</dbReference>
<dbReference type="Proteomes" id="UP000198420">
    <property type="component" value="Unassembled WGS sequence"/>
</dbReference>
<sequence>MYFETSVDIAAPPETVWNLLKDVERWPDMTASIDRVELLDEPFTLGSRARVHQPKLPATVWTVTAFDENRTFTWESRSTGVTTTGAHEIVPTAEGGSTVRLTLDQKGPLSPLFALLAGRLTRRYVTMEAEGLKAKAEQRPTP</sequence>
<name>A0A238YQ33_9ACTN</name>
<dbReference type="CDD" id="cd08862">
    <property type="entry name" value="SRPBCC_Smu440-like"/>
    <property type="match status" value="1"/>
</dbReference>
<dbReference type="OrthoDB" id="191189at2"/>
<dbReference type="InterPro" id="IPR023393">
    <property type="entry name" value="START-like_dom_sf"/>
</dbReference>
<evidence type="ECO:0000313" key="1">
    <source>
        <dbReference type="EMBL" id="SNR72549.1"/>
    </source>
</evidence>
<protein>
    <submittedName>
        <fullName evidence="1">Carbon monoxide dehydrogenase subunit G</fullName>
    </submittedName>
</protein>
<dbReference type="Pfam" id="PF10604">
    <property type="entry name" value="Polyketide_cyc2"/>
    <property type="match status" value="1"/>
</dbReference>
<dbReference type="SUPFAM" id="SSF55961">
    <property type="entry name" value="Bet v1-like"/>
    <property type="match status" value="1"/>
</dbReference>
<dbReference type="RefSeq" id="WP_089312707.1">
    <property type="nucleotide sequence ID" value="NZ_FZNP01000006.1"/>
</dbReference>
<reference evidence="2" key="1">
    <citation type="submission" date="2017-06" db="EMBL/GenBank/DDBJ databases">
        <authorList>
            <person name="Varghese N."/>
            <person name="Submissions S."/>
        </authorList>
    </citation>
    <scope>NUCLEOTIDE SEQUENCE [LARGE SCALE GENOMIC DNA]</scope>
    <source>
        <strain evidence="2">DSM 44485</strain>
    </source>
</reference>